<evidence type="ECO:0000259" key="9">
    <source>
        <dbReference type="PROSITE" id="PS50178"/>
    </source>
</evidence>
<keyword evidence="5" id="KW-0234">DNA repair</keyword>
<dbReference type="Pfam" id="PF11464">
    <property type="entry name" value="Rbsn"/>
    <property type="match status" value="1"/>
</dbReference>
<keyword evidence="2" id="KW-0227">DNA damage</keyword>
<reference evidence="10 11" key="1">
    <citation type="submission" date="2017-11" db="EMBL/GenBank/DDBJ databases">
        <authorList>
            <person name="Kracher B."/>
        </authorList>
    </citation>
    <scope>NUCLEOTIDE SEQUENCE [LARGE SCALE GENOMIC DNA]</scope>
    <source>
        <strain evidence="10 11">RACE1</strain>
    </source>
</reference>
<evidence type="ECO:0000313" key="11">
    <source>
        <dbReference type="Proteomes" id="UP000275772"/>
    </source>
</evidence>
<feature type="region of interest" description="Disordered" evidence="8">
    <location>
        <begin position="1"/>
        <end position="43"/>
    </location>
</feature>
<evidence type="ECO:0000256" key="3">
    <source>
        <dbReference type="ARBA" id="ARBA00022771"/>
    </source>
</evidence>
<keyword evidence="1" id="KW-0479">Metal-binding</keyword>
<evidence type="ECO:0000256" key="6">
    <source>
        <dbReference type="PROSITE-ProRule" id="PRU00091"/>
    </source>
</evidence>
<dbReference type="InterPro" id="IPR052727">
    <property type="entry name" value="Rab4/Rab5_effector"/>
</dbReference>
<name>A0A383UJJ6_BLUHO</name>
<evidence type="ECO:0000256" key="2">
    <source>
        <dbReference type="ARBA" id="ARBA00022763"/>
    </source>
</evidence>
<dbReference type="GO" id="GO:0008270">
    <property type="term" value="F:zinc ion binding"/>
    <property type="evidence" value="ECO:0007669"/>
    <property type="project" value="UniProtKB-KW"/>
</dbReference>
<dbReference type="SUPFAM" id="SSF57903">
    <property type="entry name" value="FYVE/PHD zinc finger"/>
    <property type="match status" value="2"/>
</dbReference>
<dbReference type="PROSITE" id="PS50178">
    <property type="entry name" value="ZF_FYVE"/>
    <property type="match status" value="1"/>
</dbReference>
<evidence type="ECO:0000256" key="8">
    <source>
        <dbReference type="SAM" id="MobiDB-lite"/>
    </source>
</evidence>
<accession>A0A383UJJ6</accession>
<dbReference type="CDD" id="cd15737">
    <property type="entry name" value="FYVE2_Vac1p_like"/>
    <property type="match status" value="1"/>
</dbReference>
<dbReference type="InterPro" id="IPR006642">
    <property type="entry name" value="Rad18_UBZ4"/>
</dbReference>
<evidence type="ECO:0000256" key="4">
    <source>
        <dbReference type="ARBA" id="ARBA00022833"/>
    </source>
</evidence>
<dbReference type="InterPro" id="IPR036531">
    <property type="entry name" value="Rbsn_Rab-bd_sf"/>
</dbReference>
<dbReference type="InterPro" id="IPR000306">
    <property type="entry name" value="Znf_FYVE"/>
</dbReference>
<feature type="coiled-coil region" evidence="7">
    <location>
        <begin position="273"/>
        <end position="300"/>
    </location>
</feature>
<keyword evidence="3 6" id="KW-0863">Zinc-finger</keyword>
<dbReference type="CDD" id="cd15761">
    <property type="entry name" value="FYVE1_Vac1p_like"/>
    <property type="match status" value="1"/>
</dbReference>
<dbReference type="InterPro" id="IPR021565">
    <property type="entry name" value="Rbsn_Rab-bd"/>
</dbReference>
<dbReference type="VEuPathDB" id="FungiDB:BLGHR1_10158"/>
<feature type="compositionally biased region" description="Gly residues" evidence="8">
    <location>
        <begin position="1"/>
        <end position="11"/>
    </location>
</feature>
<dbReference type="InterPro" id="IPR013083">
    <property type="entry name" value="Znf_RING/FYVE/PHD"/>
</dbReference>
<evidence type="ECO:0000256" key="1">
    <source>
        <dbReference type="ARBA" id="ARBA00022723"/>
    </source>
</evidence>
<keyword evidence="7" id="KW-0175">Coiled coil</keyword>
<keyword evidence="4" id="KW-0862">Zinc</keyword>
<evidence type="ECO:0000256" key="5">
    <source>
        <dbReference type="ARBA" id="ARBA00023204"/>
    </source>
</evidence>
<dbReference type="AlphaFoldDB" id="A0A383UJJ6"/>
<dbReference type="GO" id="GO:0003677">
    <property type="term" value="F:DNA binding"/>
    <property type="evidence" value="ECO:0007669"/>
    <property type="project" value="InterPro"/>
</dbReference>
<dbReference type="Proteomes" id="UP000275772">
    <property type="component" value="Unassembled WGS sequence"/>
</dbReference>
<dbReference type="SMART" id="SM00734">
    <property type="entry name" value="ZnF_Rad18"/>
    <property type="match status" value="1"/>
</dbReference>
<evidence type="ECO:0000256" key="7">
    <source>
        <dbReference type="SAM" id="Coils"/>
    </source>
</evidence>
<dbReference type="GO" id="GO:0006281">
    <property type="term" value="P:DNA repair"/>
    <property type="evidence" value="ECO:0007669"/>
    <property type="project" value="UniProtKB-KW"/>
</dbReference>
<gene>
    <name evidence="10" type="ORF">BLGHR1_10158</name>
</gene>
<protein>
    <recommendedName>
        <fullName evidence="9">FYVE-type domain-containing protein</fullName>
    </recommendedName>
</protein>
<feature type="compositionally biased region" description="Low complexity" evidence="8">
    <location>
        <begin position="30"/>
        <end position="43"/>
    </location>
</feature>
<dbReference type="InterPro" id="IPR011011">
    <property type="entry name" value="Znf_FYVE_PHD"/>
</dbReference>
<dbReference type="Gene3D" id="3.30.40.10">
    <property type="entry name" value="Zinc/RING finger domain, C3HC4 (zinc finger)"/>
    <property type="match status" value="2"/>
</dbReference>
<dbReference type="SUPFAM" id="SSF140125">
    <property type="entry name" value="Rabenosyn-5 Rab-binding domain-like"/>
    <property type="match status" value="1"/>
</dbReference>
<dbReference type="SMART" id="SM00064">
    <property type="entry name" value="FYVE"/>
    <property type="match status" value="2"/>
</dbReference>
<evidence type="ECO:0000313" key="10">
    <source>
        <dbReference type="EMBL" id="SZE99407.1"/>
    </source>
</evidence>
<organism evidence="10 11">
    <name type="scientific">Blumeria hordei</name>
    <name type="common">Barley powdery mildew</name>
    <name type="synonym">Blumeria graminis f. sp. hordei</name>
    <dbReference type="NCBI Taxonomy" id="2867405"/>
    <lineage>
        <taxon>Eukaryota</taxon>
        <taxon>Fungi</taxon>
        <taxon>Dikarya</taxon>
        <taxon>Ascomycota</taxon>
        <taxon>Pezizomycotina</taxon>
        <taxon>Leotiomycetes</taxon>
        <taxon>Erysiphales</taxon>
        <taxon>Erysiphaceae</taxon>
        <taxon>Blumeria</taxon>
    </lineage>
</organism>
<dbReference type="PANTHER" id="PTHR13510">
    <property type="entry name" value="FYVE-FINGER-CONTAINING RAB5 EFFECTOR PROTEIN RABENOSYN-5-RELATED"/>
    <property type="match status" value="1"/>
</dbReference>
<dbReference type="Pfam" id="PF01363">
    <property type="entry name" value="FYVE"/>
    <property type="match status" value="1"/>
</dbReference>
<feature type="domain" description="FYVE-type" evidence="9">
    <location>
        <begin position="337"/>
        <end position="406"/>
    </location>
</feature>
<proteinExistence type="predicted"/>
<dbReference type="EMBL" id="UNSH01000001">
    <property type="protein sequence ID" value="SZE99407.1"/>
    <property type="molecule type" value="Genomic_DNA"/>
</dbReference>
<dbReference type="PANTHER" id="PTHR13510:SF44">
    <property type="entry name" value="RABENOSYN-5"/>
    <property type="match status" value="1"/>
</dbReference>
<sequence length="633" mass="72042">MSGRKLGGGKMLGNRKSLAPALVPDTHQKTLSPISSSTILSSQPDSILTDQNGLQDPDCLQDLSLAVSMANESCSVSRVTQLYCPICNEEMMTLLQLNRHLDDNHQELPEVQQDEVKNWFDKQVVKAKLFQPLIAINQKLKGLDVFESNAALNSAGLSPSLQSEHLRLSPEPSRSDPDEIVNRSHWQKTGYNLYCPGPTCQKRLGSVNGSVNCRKCGKLFCEYHTMYQMKLSRSASHEPVRGLWCRVCEICYKSRDGYNDYSGFERDHSAQFLEKRRKKVDKANLEISRLEKRLTKLTELLAQNPEDLSESRSVLSISGQNHQRKMIEQSVVTWEEDWKVPRCPFCLRIFGTWSFRRHHCRLCGCVVCADSLTNCSSTVSLDLLAEKYQGITLDIRMCRNCHSTLFRKKDFKAEVLHKPPDQRAYENIIEFEKGIHSLLPTFQRLVISIQDPKVIPSHAQLNEASKVRKRLMDSFGKYDLAAKRIRDLPSNSPVQLKLQLAIYQQCANFLNIHMLPLKTLPKILKHASPHDSATLRSNFALDNIRKEYRDTSSQISSFSATSGVEAEERQLTEQLIIMEEQSFMLREMLIVARKARRFDELAALGESIAEMERECDRLRGLLGNLDCGNLYST</sequence>
<dbReference type="InterPro" id="IPR017455">
    <property type="entry name" value="Znf_FYVE-rel"/>
</dbReference>